<evidence type="ECO:0000313" key="2">
    <source>
        <dbReference type="EMBL" id="CDM36877.1"/>
    </source>
</evidence>
<dbReference type="EMBL" id="HG792019">
    <property type="protein sequence ID" value="CDM36877.1"/>
    <property type="molecule type" value="Genomic_DNA"/>
</dbReference>
<accession>W6R4Y1</accession>
<dbReference type="AlphaFoldDB" id="W6R4Y1"/>
<proteinExistence type="predicted"/>
<reference evidence="2" key="1">
    <citation type="journal article" date="2014" name="Nat. Commun.">
        <title>Multiple recent horizontal transfers of a large genomic region in cheese making fungi.</title>
        <authorList>
            <person name="Cheeseman K."/>
            <person name="Ropars J."/>
            <person name="Renault P."/>
            <person name="Dupont J."/>
            <person name="Gouzy J."/>
            <person name="Branca A."/>
            <person name="Abraham A.L."/>
            <person name="Ceppi M."/>
            <person name="Conseiller E."/>
            <person name="Debuchy R."/>
            <person name="Malagnac F."/>
            <person name="Goarin A."/>
            <person name="Silar P."/>
            <person name="Lacoste S."/>
            <person name="Sallet E."/>
            <person name="Bensimon A."/>
            <person name="Giraud T."/>
            <person name="Brygoo Y."/>
        </authorList>
    </citation>
    <scope>NUCLEOTIDE SEQUENCE [LARGE SCALE GENOMIC DNA]</scope>
    <source>
        <strain evidence="2">FM164</strain>
    </source>
</reference>
<dbReference type="Proteomes" id="UP000030686">
    <property type="component" value="Unassembled WGS sequence"/>
</dbReference>
<evidence type="ECO:0000256" key="1">
    <source>
        <dbReference type="SAM" id="MobiDB-lite"/>
    </source>
</evidence>
<name>W6R4Y1_PENRF</name>
<keyword evidence="3" id="KW-1185">Reference proteome</keyword>
<protein>
    <submittedName>
        <fullName evidence="2">Uncharacterized protein</fullName>
    </submittedName>
</protein>
<feature type="region of interest" description="Disordered" evidence="1">
    <location>
        <begin position="1"/>
        <end position="60"/>
    </location>
</feature>
<evidence type="ECO:0000313" key="3">
    <source>
        <dbReference type="Proteomes" id="UP000030686"/>
    </source>
</evidence>
<sequence length="95" mass="9494">MEPPKSESGPRGRGHPDDTDLALPAANGTPVAPVTPGPATPRKPATPGSAPSPKSPSFMGNLVIRLKDPAATSNSLASVGRTIAHGLKQLGEAPA</sequence>
<feature type="compositionally biased region" description="Basic and acidic residues" evidence="1">
    <location>
        <begin position="1"/>
        <end position="18"/>
    </location>
</feature>
<gene>
    <name evidence="2" type="ORF">PROQFM164_S05g000710</name>
</gene>
<organism evidence="2 3">
    <name type="scientific">Penicillium roqueforti (strain FM164)</name>
    <dbReference type="NCBI Taxonomy" id="1365484"/>
    <lineage>
        <taxon>Eukaryota</taxon>
        <taxon>Fungi</taxon>
        <taxon>Dikarya</taxon>
        <taxon>Ascomycota</taxon>
        <taxon>Pezizomycotina</taxon>
        <taxon>Eurotiomycetes</taxon>
        <taxon>Eurotiomycetidae</taxon>
        <taxon>Eurotiales</taxon>
        <taxon>Aspergillaceae</taxon>
        <taxon>Penicillium</taxon>
    </lineage>
</organism>